<accession>A0A918FS67</accession>
<reference evidence="2" key="2">
    <citation type="submission" date="2020-09" db="EMBL/GenBank/DDBJ databases">
        <authorList>
            <person name="Sun Q."/>
            <person name="Ohkuma M."/>
        </authorList>
    </citation>
    <scope>NUCLEOTIDE SEQUENCE</scope>
    <source>
        <strain evidence="2">JCM 4386</strain>
    </source>
</reference>
<dbReference type="AlphaFoldDB" id="A0A918FS67"/>
<feature type="region of interest" description="Disordered" evidence="1">
    <location>
        <begin position="57"/>
        <end position="89"/>
    </location>
</feature>
<dbReference type="RefSeq" id="WP_190148295.1">
    <property type="nucleotide sequence ID" value="NZ_BMTL01000004.1"/>
</dbReference>
<evidence type="ECO:0000313" key="2">
    <source>
        <dbReference type="EMBL" id="GGR75587.1"/>
    </source>
</evidence>
<feature type="compositionally biased region" description="Low complexity" evidence="1">
    <location>
        <begin position="57"/>
        <end position="83"/>
    </location>
</feature>
<keyword evidence="3" id="KW-1185">Reference proteome</keyword>
<evidence type="ECO:0000256" key="1">
    <source>
        <dbReference type="SAM" id="MobiDB-lite"/>
    </source>
</evidence>
<name>A0A918FS67_9ACTN</name>
<evidence type="ECO:0000313" key="3">
    <source>
        <dbReference type="Proteomes" id="UP000606194"/>
    </source>
</evidence>
<dbReference type="Proteomes" id="UP000606194">
    <property type="component" value="Unassembled WGS sequence"/>
</dbReference>
<organism evidence="2 3">
    <name type="scientific">Streptomyces humidus</name>
    <dbReference type="NCBI Taxonomy" id="52259"/>
    <lineage>
        <taxon>Bacteria</taxon>
        <taxon>Bacillati</taxon>
        <taxon>Actinomycetota</taxon>
        <taxon>Actinomycetes</taxon>
        <taxon>Kitasatosporales</taxon>
        <taxon>Streptomycetaceae</taxon>
        <taxon>Streptomyces</taxon>
    </lineage>
</organism>
<protein>
    <submittedName>
        <fullName evidence="2">Uncharacterized protein</fullName>
    </submittedName>
</protein>
<dbReference type="EMBL" id="BMTL01000004">
    <property type="protein sequence ID" value="GGR75587.1"/>
    <property type="molecule type" value="Genomic_DNA"/>
</dbReference>
<sequence length="104" mass="10713">MGTARSHSRSHGWLRVLVLLLALLAPSAPSELSAPPVAAAEIGEYDVLGAALRPAPRAHRPAAPLGSTPRPAPAPAAATVRPLPASPATSPYTVRCLRTVVLRC</sequence>
<comment type="caution">
    <text evidence="2">The sequence shown here is derived from an EMBL/GenBank/DDBJ whole genome shotgun (WGS) entry which is preliminary data.</text>
</comment>
<gene>
    <name evidence="2" type="ORF">GCM10010269_13520</name>
</gene>
<proteinExistence type="predicted"/>
<reference evidence="2" key="1">
    <citation type="journal article" date="2014" name="Int. J. Syst. Evol. Microbiol.">
        <title>Complete genome sequence of Corynebacterium casei LMG S-19264T (=DSM 44701T), isolated from a smear-ripened cheese.</title>
        <authorList>
            <consortium name="US DOE Joint Genome Institute (JGI-PGF)"/>
            <person name="Walter F."/>
            <person name="Albersmeier A."/>
            <person name="Kalinowski J."/>
            <person name="Ruckert C."/>
        </authorList>
    </citation>
    <scope>NUCLEOTIDE SEQUENCE</scope>
    <source>
        <strain evidence="2">JCM 4386</strain>
    </source>
</reference>